<evidence type="ECO:0000256" key="7">
    <source>
        <dbReference type="ARBA" id="ARBA00022824"/>
    </source>
</evidence>
<protein>
    <submittedName>
        <fullName evidence="13">Uncharacterized protein</fullName>
    </submittedName>
</protein>
<dbReference type="PANTHER" id="PTHR24300">
    <property type="entry name" value="CYTOCHROME P450 508A4-RELATED"/>
    <property type="match status" value="1"/>
</dbReference>
<dbReference type="AlphaFoldDB" id="A0AAV6YRY7"/>
<keyword evidence="6" id="KW-0479">Metal-binding</keyword>
<proteinExistence type="inferred from homology"/>
<dbReference type="PRINTS" id="PR00463">
    <property type="entry name" value="EP450I"/>
</dbReference>
<keyword evidence="10" id="KW-0408">Iron</keyword>
<dbReference type="GO" id="GO:0016712">
    <property type="term" value="F:oxidoreductase activity, acting on paired donors, with incorporation or reduction of molecular oxygen, reduced flavin or flavoprotein as one donor, and incorporation of one atom of oxygen"/>
    <property type="evidence" value="ECO:0007669"/>
    <property type="project" value="TreeGrafter"/>
</dbReference>
<evidence type="ECO:0000256" key="6">
    <source>
        <dbReference type="ARBA" id="ARBA00022723"/>
    </source>
</evidence>
<evidence type="ECO:0000256" key="11">
    <source>
        <dbReference type="ARBA" id="ARBA00023033"/>
    </source>
</evidence>
<keyword evidence="8" id="KW-0492">Microsome</keyword>
<keyword evidence="7" id="KW-0256">Endoplasmic reticulum</keyword>
<evidence type="ECO:0000256" key="8">
    <source>
        <dbReference type="ARBA" id="ARBA00022848"/>
    </source>
</evidence>
<dbReference type="Proteomes" id="UP000824782">
    <property type="component" value="Unassembled WGS sequence"/>
</dbReference>
<dbReference type="InterPro" id="IPR001128">
    <property type="entry name" value="Cyt_P450"/>
</dbReference>
<dbReference type="Pfam" id="PF00067">
    <property type="entry name" value="p450"/>
    <property type="match status" value="1"/>
</dbReference>
<evidence type="ECO:0000313" key="14">
    <source>
        <dbReference type="Proteomes" id="UP000824782"/>
    </source>
</evidence>
<sequence length="317" mass="36459">MAVGIAATLLIATTVTAFLYFIKWWKRIKQKNLPPGPTPIPFLGNIVQLGTSELPQSLVKLSGTYGPVYTIYLANQRAVILVGYDVIKEALVDRSDAFSDRGGVELTDLFFKDYGVIMSNGERWKTLRRFSLMTLRNFGMGKRNIEERIQEEAHCLTERFMKTKDSPTDPTYLLLLAVSNVICSVVFGERFDYEDKKYMSLLADIQNFVQVFNSFWGQLINIFPNLMTSLPGPHQKIFQSFENLKSFIMEMTRDHRVTLDENCPRDFIDCFLMRMNEEKKNPNTEFHEENLQGIVTDLFFAGTETTSLTLRYGFLIL</sequence>
<comment type="cofactor">
    <cofactor evidence="1">
        <name>heme</name>
        <dbReference type="ChEBI" id="CHEBI:30413"/>
    </cofactor>
</comment>
<dbReference type="GO" id="GO:0019373">
    <property type="term" value="P:epoxygenase P450 pathway"/>
    <property type="evidence" value="ECO:0007669"/>
    <property type="project" value="TreeGrafter"/>
</dbReference>
<evidence type="ECO:0000256" key="1">
    <source>
        <dbReference type="ARBA" id="ARBA00001971"/>
    </source>
</evidence>
<keyword evidence="9" id="KW-0560">Oxidoreductase</keyword>
<accession>A0AAV6YRY7</accession>
<keyword evidence="12" id="KW-0472">Membrane</keyword>
<dbReference type="GO" id="GO:0008392">
    <property type="term" value="F:arachidonate epoxygenase activity"/>
    <property type="evidence" value="ECO:0007669"/>
    <property type="project" value="TreeGrafter"/>
</dbReference>
<dbReference type="GO" id="GO:0006805">
    <property type="term" value="P:xenobiotic metabolic process"/>
    <property type="evidence" value="ECO:0007669"/>
    <property type="project" value="TreeGrafter"/>
</dbReference>
<dbReference type="GO" id="GO:0020037">
    <property type="term" value="F:heme binding"/>
    <property type="evidence" value="ECO:0007669"/>
    <property type="project" value="InterPro"/>
</dbReference>
<evidence type="ECO:0000256" key="4">
    <source>
        <dbReference type="ARBA" id="ARBA00010617"/>
    </source>
</evidence>
<name>A0AAV6YRY7_ENGPU</name>
<evidence type="ECO:0000256" key="3">
    <source>
        <dbReference type="ARBA" id="ARBA00004406"/>
    </source>
</evidence>
<keyword evidence="14" id="KW-1185">Reference proteome</keyword>
<evidence type="ECO:0000256" key="10">
    <source>
        <dbReference type="ARBA" id="ARBA00023004"/>
    </source>
</evidence>
<reference evidence="13" key="1">
    <citation type="thesis" date="2020" institute="ProQuest LLC" country="789 East Eisenhower Parkway, Ann Arbor, MI, USA">
        <title>Comparative Genomics and Chromosome Evolution.</title>
        <authorList>
            <person name="Mudd A.B."/>
        </authorList>
    </citation>
    <scope>NUCLEOTIDE SEQUENCE</scope>
    <source>
        <strain evidence="13">237g6f4</strain>
        <tissue evidence="13">Blood</tissue>
    </source>
</reference>
<dbReference type="GO" id="GO:0005789">
    <property type="term" value="C:endoplasmic reticulum membrane"/>
    <property type="evidence" value="ECO:0007669"/>
    <property type="project" value="UniProtKB-SubCell"/>
</dbReference>
<dbReference type="GO" id="GO:0005506">
    <property type="term" value="F:iron ion binding"/>
    <property type="evidence" value="ECO:0007669"/>
    <property type="project" value="InterPro"/>
</dbReference>
<evidence type="ECO:0000313" key="13">
    <source>
        <dbReference type="EMBL" id="KAG8540174.1"/>
    </source>
</evidence>
<feature type="non-terminal residue" evidence="13">
    <location>
        <position position="317"/>
    </location>
</feature>
<keyword evidence="5" id="KW-0349">Heme</keyword>
<organism evidence="13 14">
    <name type="scientific">Engystomops pustulosus</name>
    <name type="common">Tungara frog</name>
    <name type="synonym">Physalaemus pustulosus</name>
    <dbReference type="NCBI Taxonomy" id="76066"/>
    <lineage>
        <taxon>Eukaryota</taxon>
        <taxon>Metazoa</taxon>
        <taxon>Chordata</taxon>
        <taxon>Craniata</taxon>
        <taxon>Vertebrata</taxon>
        <taxon>Euteleostomi</taxon>
        <taxon>Amphibia</taxon>
        <taxon>Batrachia</taxon>
        <taxon>Anura</taxon>
        <taxon>Neobatrachia</taxon>
        <taxon>Hyloidea</taxon>
        <taxon>Leptodactylidae</taxon>
        <taxon>Leiuperinae</taxon>
        <taxon>Engystomops</taxon>
    </lineage>
</organism>
<dbReference type="FunFam" id="1.10.630.10:FF:000238">
    <property type="entry name" value="Cytochrome P450 2A6"/>
    <property type="match status" value="1"/>
</dbReference>
<comment type="caution">
    <text evidence="13">The sequence shown here is derived from an EMBL/GenBank/DDBJ whole genome shotgun (WGS) entry which is preliminary data.</text>
</comment>
<dbReference type="PANTHER" id="PTHR24300:SF394">
    <property type="entry name" value="CYTOCHROME P450 2H2"/>
    <property type="match status" value="1"/>
</dbReference>
<evidence type="ECO:0000256" key="5">
    <source>
        <dbReference type="ARBA" id="ARBA00022617"/>
    </source>
</evidence>
<evidence type="ECO:0000256" key="2">
    <source>
        <dbReference type="ARBA" id="ARBA00004174"/>
    </source>
</evidence>
<dbReference type="InterPro" id="IPR036396">
    <property type="entry name" value="Cyt_P450_sf"/>
</dbReference>
<gene>
    <name evidence="13" type="ORF">GDO81_019755</name>
</gene>
<comment type="subcellular location">
    <subcellularLocation>
        <location evidence="3">Endoplasmic reticulum membrane</location>
        <topology evidence="3">Peripheral membrane protein</topology>
    </subcellularLocation>
    <subcellularLocation>
        <location evidence="2">Microsome membrane</location>
        <topology evidence="2">Peripheral membrane protein</topology>
    </subcellularLocation>
</comment>
<keyword evidence="11" id="KW-0503">Monooxygenase</keyword>
<evidence type="ECO:0000256" key="12">
    <source>
        <dbReference type="ARBA" id="ARBA00023136"/>
    </source>
</evidence>
<dbReference type="InterPro" id="IPR050182">
    <property type="entry name" value="Cytochrome_P450_fam2"/>
</dbReference>
<comment type="similarity">
    <text evidence="4">Belongs to the cytochrome P450 family.</text>
</comment>
<dbReference type="EMBL" id="WNYA01011307">
    <property type="protein sequence ID" value="KAG8540174.1"/>
    <property type="molecule type" value="Genomic_DNA"/>
</dbReference>
<evidence type="ECO:0000256" key="9">
    <source>
        <dbReference type="ARBA" id="ARBA00023002"/>
    </source>
</evidence>
<dbReference type="Gene3D" id="1.10.630.10">
    <property type="entry name" value="Cytochrome P450"/>
    <property type="match status" value="1"/>
</dbReference>
<dbReference type="SUPFAM" id="SSF48264">
    <property type="entry name" value="Cytochrome P450"/>
    <property type="match status" value="1"/>
</dbReference>
<dbReference type="InterPro" id="IPR002401">
    <property type="entry name" value="Cyt_P450_E_grp-I"/>
</dbReference>